<keyword evidence="5" id="KW-0732">Signal</keyword>
<dbReference type="PROSITE" id="PS51175">
    <property type="entry name" value="CBM6"/>
    <property type="match status" value="1"/>
</dbReference>
<dbReference type="InterPro" id="IPR006584">
    <property type="entry name" value="Cellulose-bd_IV"/>
</dbReference>
<dbReference type="InterPro" id="IPR035986">
    <property type="entry name" value="PKD_dom_sf"/>
</dbReference>
<comment type="catalytic activity">
    <reaction evidence="1">
        <text>Endohydrolysis of (1-&gt;4)-beta-D-xylosidic linkages in xylans.</text>
        <dbReference type="EC" id="3.2.1.8"/>
    </reaction>
</comment>
<dbReference type="InterPro" id="IPR044846">
    <property type="entry name" value="GH10"/>
</dbReference>
<dbReference type="SMART" id="SM00633">
    <property type="entry name" value="Glyco_10"/>
    <property type="match status" value="1"/>
</dbReference>
<evidence type="ECO:0000259" key="11">
    <source>
        <dbReference type="PROSITE" id="PS51760"/>
    </source>
</evidence>
<dbReference type="SMART" id="SM00089">
    <property type="entry name" value="PKD"/>
    <property type="match status" value="1"/>
</dbReference>
<keyword evidence="9" id="KW-0624">Polysaccharide degradation</keyword>
<evidence type="ECO:0000256" key="4">
    <source>
        <dbReference type="ARBA" id="ARBA00022651"/>
    </source>
</evidence>
<dbReference type="InterPro" id="IPR013783">
    <property type="entry name" value="Ig-like_fold"/>
</dbReference>
<dbReference type="Pfam" id="PF18962">
    <property type="entry name" value="Por_Secre_tail"/>
    <property type="match status" value="1"/>
</dbReference>
<dbReference type="EMBL" id="HQ706049">
    <property type="protein sequence ID" value="ADX05716.1"/>
    <property type="molecule type" value="Genomic_DNA"/>
</dbReference>
<organism evidence="12">
    <name type="scientific">uncultured organism</name>
    <dbReference type="NCBI Taxonomy" id="155900"/>
    <lineage>
        <taxon>unclassified sequences</taxon>
        <taxon>environmental samples</taxon>
    </lineage>
</organism>
<dbReference type="InterPro" id="IPR026444">
    <property type="entry name" value="Secre_tail"/>
</dbReference>
<feature type="domain" description="GH10" evidence="11">
    <location>
        <begin position="38"/>
        <end position="343"/>
    </location>
</feature>
<dbReference type="GO" id="GO:0045493">
    <property type="term" value="P:xylan catabolic process"/>
    <property type="evidence" value="ECO:0007669"/>
    <property type="project" value="UniProtKB-KW"/>
</dbReference>
<evidence type="ECO:0000259" key="10">
    <source>
        <dbReference type="PROSITE" id="PS51175"/>
    </source>
</evidence>
<proteinExistence type="inferred from homology"/>
<dbReference type="InterPro" id="IPR008979">
    <property type="entry name" value="Galactose-bd-like_sf"/>
</dbReference>
<evidence type="ECO:0000256" key="5">
    <source>
        <dbReference type="ARBA" id="ARBA00022729"/>
    </source>
</evidence>
<dbReference type="Pfam" id="PF03422">
    <property type="entry name" value="CBM_6"/>
    <property type="match status" value="1"/>
</dbReference>
<dbReference type="SUPFAM" id="SSF49299">
    <property type="entry name" value="PKD domain"/>
    <property type="match status" value="1"/>
</dbReference>
<keyword evidence="4" id="KW-0858">Xylan degradation</keyword>
<keyword evidence="6" id="KW-0378">Hydrolase</keyword>
<dbReference type="PANTHER" id="PTHR31490">
    <property type="entry name" value="GLYCOSYL HYDROLASE"/>
    <property type="match status" value="1"/>
</dbReference>
<dbReference type="SUPFAM" id="SSF51445">
    <property type="entry name" value="(Trans)glycosidases"/>
    <property type="match status" value="1"/>
</dbReference>
<feature type="domain" description="CBM6" evidence="10">
    <location>
        <begin position="463"/>
        <end position="606"/>
    </location>
</feature>
<dbReference type="InterPro" id="IPR001000">
    <property type="entry name" value="GH10_dom"/>
</dbReference>
<dbReference type="PRINTS" id="PR00134">
    <property type="entry name" value="GLHYDRLASE10"/>
</dbReference>
<dbReference type="CDD" id="cd00146">
    <property type="entry name" value="PKD"/>
    <property type="match status" value="1"/>
</dbReference>
<reference evidence="12" key="1">
    <citation type="journal article" date="2011" name="Science">
        <title>Metagenomic discovery of biomass-degrading genes and genomes from cow rumen.</title>
        <authorList>
            <person name="Hess M."/>
            <person name="Sczyrba A."/>
            <person name="Egan R."/>
            <person name="Kim T.W."/>
            <person name="Chokhawala H."/>
            <person name="Schroth G."/>
            <person name="Luo S."/>
            <person name="Clark D.S."/>
            <person name="Chen F."/>
            <person name="Zhang T."/>
            <person name="Mackie R.I."/>
            <person name="Pennacchio L.A."/>
            <person name="Tringe S.G."/>
            <person name="Visel A."/>
            <person name="Woyke T."/>
            <person name="Wang Z."/>
            <person name="Rubin E.M."/>
        </authorList>
    </citation>
    <scope>NUCLEOTIDE SEQUENCE</scope>
</reference>
<comment type="similarity">
    <text evidence="2">Belongs to the glycosyl hydrolase 10 (cellulase F) family.</text>
</comment>
<dbReference type="Gene3D" id="2.60.120.260">
    <property type="entry name" value="Galactose-binding domain-like"/>
    <property type="match status" value="1"/>
</dbReference>
<dbReference type="InterPro" id="IPR005084">
    <property type="entry name" value="CBM6"/>
</dbReference>
<dbReference type="Gene3D" id="3.20.20.80">
    <property type="entry name" value="Glycosidases"/>
    <property type="match status" value="1"/>
</dbReference>
<evidence type="ECO:0000256" key="1">
    <source>
        <dbReference type="ARBA" id="ARBA00000681"/>
    </source>
</evidence>
<dbReference type="EC" id="3.2.1.8" evidence="3"/>
<evidence type="ECO:0000256" key="7">
    <source>
        <dbReference type="ARBA" id="ARBA00023277"/>
    </source>
</evidence>
<dbReference type="Pfam" id="PF17957">
    <property type="entry name" value="Big_7"/>
    <property type="match status" value="1"/>
</dbReference>
<keyword evidence="8" id="KW-0326">Glycosidase</keyword>
<dbReference type="SUPFAM" id="SSF49785">
    <property type="entry name" value="Galactose-binding domain-like"/>
    <property type="match status" value="1"/>
</dbReference>
<evidence type="ECO:0000256" key="9">
    <source>
        <dbReference type="ARBA" id="ARBA00023326"/>
    </source>
</evidence>
<dbReference type="AlphaFoldDB" id="E9NSM1"/>
<dbReference type="PROSITE" id="PS51760">
    <property type="entry name" value="GH10_2"/>
    <property type="match status" value="1"/>
</dbReference>
<dbReference type="CDD" id="cd04080">
    <property type="entry name" value="CBM6_cellulase-like"/>
    <property type="match status" value="1"/>
</dbReference>
<dbReference type="GO" id="GO:0031176">
    <property type="term" value="F:endo-1,4-beta-xylanase activity"/>
    <property type="evidence" value="ECO:0007669"/>
    <property type="project" value="UniProtKB-EC"/>
</dbReference>
<name>E9NSM1_9ZZZZ</name>
<evidence type="ECO:0000256" key="3">
    <source>
        <dbReference type="ARBA" id="ARBA00012590"/>
    </source>
</evidence>
<gene>
    <name evidence="12" type="ORF">SARM_0045</name>
</gene>
<dbReference type="InterPro" id="IPR017853">
    <property type="entry name" value="GH"/>
</dbReference>
<keyword evidence="7" id="KW-0119">Carbohydrate metabolism</keyword>
<dbReference type="NCBIfam" id="TIGR04183">
    <property type="entry name" value="Por_Secre_tail"/>
    <property type="match status" value="1"/>
</dbReference>
<accession>E9NSM1</accession>
<evidence type="ECO:0000256" key="6">
    <source>
        <dbReference type="ARBA" id="ARBA00022801"/>
    </source>
</evidence>
<evidence type="ECO:0000313" key="12">
    <source>
        <dbReference type="EMBL" id="ADX05716.1"/>
    </source>
</evidence>
<protein>
    <recommendedName>
        <fullName evidence="3">endo-1,4-beta-xylanase</fullName>
        <ecNumber evidence="3">3.2.1.8</ecNumber>
    </recommendedName>
</protein>
<sequence length="689" mass="75232">MNKKIITLFAAALMGVGLANAQLNKNTCKFLGNITTRGQIQPNVSGLKYEAMWDQLTCENESKWGEIVNCKVSSAQEGIQKWKWSSSDSHYKWCKQNNVLFKFHCLVWTSQFPSVLSNCSPSELKQQIGYWMDAVAIKYPDLAIIDVVNEAIPGHAEGGGGGDFKKLLSQALGNSGTPSDYKWITEAFKMARERFPNAVLIYNDYNTLTHQKSEFISLVSTLVKQGAPIDAYGHQTHDLDDYYQGHGNSMSGFENNLKDIHDQITRNGGRELQCYITEYDINQANDNTQLDIMKGSFPAMWEADYVSGITIWGYINGATWRSNTGLVSGQGQDRASMKWLREYMASDKAKAATAKFCGKEAGGPAGPSASVEVSKSTIVLGKSVDFSVTLKNSDSGIKSVTYYAGDTKIGEGESFTWTPEEAGNYSIKVIVITNSNDEVKGSSSVKVVEPNKPYGGSAAVIPGKIEAENYDEGASGMAYFDQSDGNKCDDYTNHYRKDDVDLKEISGGVAVGSFEGDEWLSYTVDVKKDGDYDVTLHLGEGNDSGSLSVEFDESNVSFDVSVKKLGSWGTFDDVKVSKKVSLKKGVQNMVIKNTGSWIDVDWIQFDLDGYVSSVEDVNAPVAIGPNPASTEVKVYGVDPISVEIISTEGVVVKKSTGSVISVADLQSGNYIIRIITENGVIVKKLVVEK</sequence>
<evidence type="ECO:0000256" key="8">
    <source>
        <dbReference type="ARBA" id="ARBA00023295"/>
    </source>
</evidence>
<dbReference type="SMART" id="SM00606">
    <property type="entry name" value="CBD_IV"/>
    <property type="match status" value="1"/>
</dbReference>
<evidence type="ECO:0000256" key="2">
    <source>
        <dbReference type="ARBA" id="ARBA00007495"/>
    </source>
</evidence>
<dbReference type="Pfam" id="PF00331">
    <property type="entry name" value="Glyco_hydro_10"/>
    <property type="match status" value="1"/>
</dbReference>
<dbReference type="PANTHER" id="PTHR31490:SF88">
    <property type="entry name" value="BETA-XYLANASE"/>
    <property type="match status" value="1"/>
</dbReference>
<dbReference type="InterPro" id="IPR022409">
    <property type="entry name" value="PKD/Chitinase_dom"/>
</dbReference>
<dbReference type="GO" id="GO:0030246">
    <property type="term" value="F:carbohydrate binding"/>
    <property type="evidence" value="ECO:0007669"/>
    <property type="project" value="InterPro"/>
</dbReference>
<dbReference type="Gene3D" id="2.60.40.10">
    <property type="entry name" value="Immunoglobulins"/>
    <property type="match status" value="1"/>
</dbReference>